<feature type="region of interest" description="Disordered" evidence="1">
    <location>
        <begin position="63"/>
        <end position="93"/>
    </location>
</feature>
<sequence>MSVAWDINSRLCVYGYLTLLSVCTVLRAERPCRCMKPLLSLLHPGDPQDSFLKHQHVFQAFTQSSPKKNRAKHSHTEMANTPTKWPDMKLQND</sequence>
<reference evidence="3 4" key="1">
    <citation type="submission" date="2023-09" db="EMBL/GenBank/DDBJ databases">
        <authorList>
            <person name="Wang M."/>
        </authorList>
    </citation>
    <scope>NUCLEOTIDE SEQUENCE [LARGE SCALE GENOMIC DNA]</scope>
    <source>
        <strain evidence="3">GT-2023</strain>
        <tissue evidence="3">Liver</tissue>
    </source>
</reference>
<evidence type="ECO:0000256" key="1">
    <source>
        <dbReference type="SAM" id="MobiDB-lite"/>
    </source>
</evidence>
<protein>
    <recommendedName>
        <fullName evidence="5">Secreted protein</fullName>
    </recommendedName>
</protein>
<evidence type="ECO:0000313" key="3">
    <source>
        <dbReference type="EMBL" id="KAL1264715.1"/>
    </source>
</evidence>
<evidence type="ECO:0000256" key="2">
    <source>
        <dbReference type="SAM" id="SignalP"/>
    </source>
</evidence>
<name>A0ABR3MJC9_9TELE</name>
<proteinExistence type="predicted"/>
<feature type="signal peptide" evidence="2">
    <location>
        <begin position="1"/>
        <end position="28"/>
    </location>
</feature>
<comment type="caution">
    <text evidence="3">The sequence shown here is derived from an EMBL/GenBank/DDBJ whole genome shotgun (WGS) entry which is preliminary data.</text>
</comment>
<keyword evidence="4" id="KW-1185">Reference proteome</keyword>
<organism evidence="3 4">
    <name type="scientific">Cirrhinus molitorella</name>
    <name type="common">mud carp</name>
    <dbReference type="NCBI Taxonomy" id="172907"/>
    <lineage>
        <taxon>Eukaryota</taxon>
        <taxon>Metazoa</taxon>
        <taxon>Chordata</taxon>
        <taxon>Craniata</taxon>
        <taxon>Vertebrata</taxon>
        <taxon>Euteleostomi</taxon>
        <taxon>Actinopterygii</taxon>
        <taxon>Neopterygii</taxon>
        <taxon>Teleostei</taxon>
        <taxon>Ostariophysi</taxon>
        <taxon>Cypriniformes</taxon>
        <taxon>Cyprinidae</taxon>
        <taxon>Labeoninae</taxon>
        <taxon>Labeonini</taxon>
        <taxon>Cirrhinus</taxon>
    </lineage>
</organism>
<feature type="chain" id="PRO_5045163466" description="Secreted protein" evidence="2">
    <location>
        <begin position="29"/>
        <end position="93"/>
    </location>
</feature>
<dbReference type="EMBL" id="JAYMGO010000012">
    <property type="protein sequence ID" value="KAL1264715.1"/>
    <property type="molecule type" value="Genomic_DNA"/>
</dbReference>
<keyword evidence="2" id="KW-0732">Signal</keyword>
<accession>A0ABR3MJC9</accession>
<evidence type="ECO:0000313" key="4">
    <source>
        <dbReference type="Proteomes" id="UP001558613"/>
    </source>
</evidence>
<evidence type="ECO:0008006" key="5">
    <source>
        <dbReference type="Google" id="ProtNLM"/>
    </source>
</evidence>
<dbReference type="Proteomes" id="UP001558613">
    <property type="component" value="Unassembled WGS sequence"/>
</dbReference>
<gene>
    <name evidence="3" type="ORF">QQF64_005070</name>
</gene>